<evidence type="ECO:0000256" key="4">
    <source>
        <dbReference type="RuleBase" id="RU000363"/>
    </source>
</evidence>
<dbReference type="PANTHER" id="PTHR43490">
    <property type="entry name" value="(+)-NEOMENTHOL DEHYDROGENASE"/>
    <property type="match status" value="1"/>
</dbReference>
<dbReference type="GO" id="GO:0016616">
    <property type="term" value="F:oxidoreductase activity, acting on the CH-OH group of donors, NAD or NADP as acceptor"/>
    <property type="evidence" value="ECO:0007669"/>
    <property type="project" value="InterPro"/>
</dbReference>
<keyword evidence="2" id="KW-0521">NADP</keyword>
<proteinExistence type="inferred from homology"/>
<dbReference type="SUPFAM" id="SSF51735">
    <property type="entry name" value="NAD(P)-binding Rossmann-fold domains"/>
    <property type="match status" value="1"/>
</dbReference>
<evidence type="ECO:0000313" key="6">
    <source>
        <dbReference type="Proteomes" id="UP000229278"/>
    </source>
</evidence>
<dbReference type="InterPro" id="IPR036291">
    <property type="entry name" value="NAD(P)-bd_dom_sf"/>
</dbReference>
<dbReference type="PRINTS" id="PR00081">
    <property type="entry name" value="GDHRDH"/>
</dbReference>
<reference evidence="5 6" key="1">
    <citation type="submission" date="2017-10" db="EMBL/GenBank/DDBJ databases">
        <title>Novel microbial diversity and functional potential in the marine mammal oral microbiome.</title>
        <authorList>
            <person name="Dudek N.K."/>
            <person name="Sun C.L."/>
            <person name="Burstein D."/>
            <person name="Kantor R.S."/>
            <person name="Aliaga Goltsman D.S."/>
            <person name="Bik E.M."/>
            <person name="Thomas B.C."/>
            <person name="Banfield J.F."/>
            <person name="Relman D.A."/>
        </authorList>
    </citation>
    <scope>NUCLEOTIDE SEQUENCE [LARGE SCALE GENOMIC DNA]</scope>
    <source>
        <strain evidence="5">DOLJORAL78_50_517</strain>
    </source>
</reference>
<evidence type="ECO:0000256" key="3">
    <source>
        <dbReference type="ARBA" id="ARBA00023002"/>
    </source>
</evidence>
<evidence type="ECO:0000256" key="1">
    <source>
        <dbReference type="ARBA" id="ARBA00006484"/>
    </source>
</evidence>
<gene>
    <name evidence="5" type="ORF">CSA09_03650</name>
</gene>
<dbReference type="PRINTS" id="PR00080">
    <property type="entry name" value="SDRFAMILY"/>
</dbReference>
<dbReference type="Pfam" id="PF00106">
    <property type="entry name" value="adh_short"/>
    <property type="match status" value="1"/>
</dbReference>
<comment type="caution">
    <text evidence="5">The sequence shown here is derived from an EMBL/GenBank/DDBJ whole genome shotgun (WGS) entry which is preliminary data.</text>
</comment>
<keyword evidence="3" id="KW-0560">Oxidoreductase</keyword>
<dbReference type="EMBL" id="PDTV01000007">
    <property type="protein sequence ID" value="PIE83168.1"/>
    <property type="molecule type" value="Genomic_DNA"/>
</dbReference>
<dbReference type="InterPro" id="IPR002347">
    <property type="entry name" value="SDR_fam"/>
</dbReference>
<dbReference type="Proteomes" id="UP000229278">
    <property type="component" value="Unassembled WGS sequence"/>
</dbReference>
<sequence length="244" mass="25905">MNDKHTKPVAVVTGANRGLGLATAQQLAQQDIHVILTGRNASKGEAATEVLLAKGLDVAFQPLDVTSQDSVVELGTLIHSRYGRVDILVNNAGIFLDPRSGGDAATASVFNASLEKLTTTLKTNLFGALLMIQELTPLMKQQNYGRIVNVSSGMGQLSDMEGGSPAYRMSKTALNALTRIVAAETQGYNIRVNAVCPGWVRTDMGGVHASRSLEQGIFGIIWAATLPDNGPTGGFFRDGQPIPW</sequence>
<evidence type="ECO:0000313" key="5">
    <source>
        <dbReference type="EMBL" id="PIE83168.1"/>
    </source>
</evidence>
<dbReference type="AlphaFoldDB" id="A0A2G6PF39"/>
<accession>A0A2G6PF39</accession>
<name>A0A2G6PF39_9GAMM</name>
<dbReference type="Gene3D" id="3.40.50.720">
    <property type="entry name" value="NAD(P)-binding Rossmann-like Domain"/>
    <property type="match status" value="1"/>
</dbReference>
<dbReference type="InterPro" id="IPR045313">
    <property type="entry name" value="CBR1-like"/>
</dbReference>
<dbReference type="CDD" id="cd05324">
    <property type="entry name" value="carb_red_PTCR-like_SDR_c"/>
    <property type="match status" value="1"/>
</dbReference>
<protein>
    <submittedName>
        <fullName evidence="5">Short-chain dehydrogenase</fullName>
    </submittedName>
</protein>
<comment type="similarity">
    <text evidence="1 4">Belongs to the short-chain dehydrogenases/reductases (SDR) family.</text>
</comment>
<dbReference type="PANTHER" id="PTHR43490:SF99">
    <property type="entry name" value="SHORT-CHAIN DEHYDROGENASE_REDUCTASE"/>
    <property type="match status" value="1"/>
</dbReference>
<evidence type="ECO:0000256" key="2">
    <source>
        <dbReference type="ARBA" id="ARBA00022857"/>
    </source>
</evidence>
<organism evidence="5 6">
    <name type="scientific">Candidatus Contendibacter odensensis</name>
    <dbReference type="NCBI Taxonomy" id="1400860"/>
    <lineage>
        <taxon>Bacteria</taxon>
        <taxon>Pseudomonadati</taxon>
        <taxon>Pseudomonadota</taxon>
        <taxon>Gammaproteobacteria</taxon>
        <taxon>Candidatus Competibacteraceae</taxon>
        <taxon>Candidatus Contendibacter</taxon>
    </lineage>
</organism>